<dbReference type="RefSeq" id="WP_048187847.1">
    <property type="nucleotide sequence ID" value="NZ_CP011097.1"/>
</dbReference>
<dbReference type="SUPFAM" id="SSF89028">
    <property type="entry name" value="Cobalamin adenosyltransferase-like"/>
    <property type="match status" value="1"/>
</dbReference>
<evidence type="ECO:0000256" key="5">
    <source>
        <dbReference type="ARBA" id="ARBA00022840"/>
    </source>
</evidence>
<dbReference type="FunFam" id="1.20.1200.10:FF:000003">
    <property type="entry name" value="ATP:cob(I)alamin adenosyltransferase"/>
    <property type="match status" value="1"/>
</dbReference>
<evidence type="ECO:0000256" key="1">
    <source>
        <dbReference type="ARBA" id="ARBA00004496"/>
    </source>
</evidence>
<dbReference type="InterPro" id="IPR029499">
    <property type="entry name" value="PduO-typ"/>
</dbReference>
<keyword evidence="8" id="KW-1185">Reference proteome</keyword>
<dbReference type="GO" id="GO:0008817">
    <property type="term" value="F:corrinoid adenosyltransferase activity"/>
    <property type="evidence" value="ECO:0007669"/>
    <property type="project" value="TreeGrafter"/>
</dbReference>
<keyword evidence="4" id="KW-0547">Nucleotide-binding</keyword>
<organism evidence="7 8">
    <name type="scientific">Candidatus Nitrosotenuis cloacae</name>
    <dbReference type="NCBI Taxonomy" id="1603555"/>
    <lineage>
        <taxon>Archaea</taxon>
        <taxon>Nitrososphaerota</taxon>
        <taxon>Candidatus Nitrosotenuis</taxon>
    </lineage>
</organism>
<evidence type="ECO:0000256" key="4">
    <source>
        <dbReference type="ARBA" id="ARBA00022741"/>
    </source>
</evidence>
<gene>
    <name evidence="7" type="ORF">SU86_001820</name>
</gene>
<feature type="domain" description="Cobalamin adenosyltransferase-like" evidence="6">
    <location>
        <begin position="3"/>
        <end position="164"/>
    </location>
</feature>
<dbReference type="Proteomes" id="UP000266745">
    <property type="component" value="Chromosome"/>
</dbReference>
<dbReference type="OrthoDB" id="4665at2157"/>
<proteinExistence type="predicted"/>
<evidence type="ECO:0000313" key="8">
    <source>
        <dbReference type="Proteomes" id="UP000266745"/>
    </source>
</evidence>
<dbReference type="InterPro" id="IPR036451">
    <property type="entry name" value="CblAdoTrfase-like_sf"/>
</dbReference>
<dbReference type="Pfam" id="PF01923">
    <property type="entry name" value="Cob_adeno_trans"/>
    <property type="match status" value="1"/>
</dbReference>
<evidence type="ECO:0000256" key="2">
    <source>
        <dbReference type="ARBA" id="ARBA00022490"/>
    </source>
</evidence>
<dbReference type="AlphaFoldDB" id="A0A3G1B0S2"/>
<keyword evidence="3 7" id="KW-0808">Transferase</keyword>
<evidence type="ECO:0000256" key="3">
    <source>
        <dbReference type="ARBA" id="ARBA00022679"/>
    </source>
</evidence>
<dbReference type="PANTHER" id="PTHR12213">
    <property type="entry name" value="CORRINOID ADENOSYLTRANSFERASE"/>
    <property type="match status" value="1"/>
</dbReference>
<accession>A0A3G1B0S2</accession>
<dbReference type="GO" id="GO:0005524">
    <property type="term" value="F:ATP binding"/>
    <property type="evidence" value="ECO:0007669"/>
    <property type="project" value="UniProtKB-KW"/>
</dbReference>
<dbReference type="KEGG" id="tah:SU86_001820"/>
<evidence type="ECO:0000259" key="6">
    <source>
        <dbReference type="Pfam" id="PF01923"/>
    </source>
</evidence>
<dbReference type="InterPro" id="IPR016030">
    <property type="entry name" value="CblAdoTrfase-like"/>
</dbReference>
<sequence length="178" mass="19849">MKIYTKTGDDGTTGLQGGKRVSKSDLRIQAYGLVDEINSVLGIVLTHELDVDLKNLLTLIQNELFVAGSDLSNPDLASTKNRIVNPMILNLENHIDKFEGELAPLANFILPGGHKIASFLHLARTTTRRAETILVELSKSEQINPECQKYLNRLSDLLFVMARLVNKRTNTPDVIWKP</sequence>
<dbReference type="NCBIfam" id="TIGR00636">
    <property type="entry name" value="PduO_Nterm"/>
    <property type="match status" value="1"/>
</dbReference>
<dbReference type="Gene3D" id="1.20.1200.10">
    <property type="entry name" value="Cobalamin adenosyltransferase-like"/>
    <property type="match status" value="1"/>
</dbReference>
<name>A0A3G1B0S2_9ARCH</name>
<comment type="subcellular location">
    <subcellularLocation>
        <location evidence="1">Cytoplasm</location>
    </subcellularLocation>
</comment>
<dbReference type="GeneID" id="24875120"/>
<evidence type="ECO:0000313" key="7">
    <source>
        <dbReference type="EMBL" id="AJZ75329.1"/>
    </source>
</evidence>
<dbReference type="GO" id="GO:0005737">
    <property type="term" value="C:cytoplasm"/>
    <property type="evidence" value="ECO:0007669"/>
    <property type="project" value="UniProtKB-SubCell"/>
</dbReference>
<reference evidence="7 8" key="1">
    <citation type="journal article" date="2016" name="Sci. Rep.">
        <title>A novel ammonia-oxidizing archaeon from wastewater treatment plant: Its enrichment, physiological and genomic characteristics.</title>
        <authorList>
            <person name="Li Y."/>
            <person name="Ding K."/>
            <person name="Wen X."/>
            <person name="Zhang B."/>
            <person name="Shen B."/>
            <person name="Yang Y."/>
        </authorList>
    </citation>
    <scope>NUCLEOTIDE SEQUENCE [LARGE SCALE GENOMIC DNA]</scope>
    <source>
        <strain evidence="7 8">SAT1</strain>
    </source>
</reference>
<keyword evidence="5" id="KW-0067">ATP-binding</keyword>
<dbReference type="PANTHER" id="PTHR12213:SF0">
    <property type="entry name" value="CORRINOID ADENOSYLTRANSFERASE MMAB"/>
    <property type="match status" value="1"/>
</dbReference>
<protein>
    <submittedName>
        <fullName evidence="7">Cob(I)yrinic acid a c-diamide adenosyltransferase</fullName>
    </submittedName>
</protein>
<keyword evidence="2" id="KW-0963">Cytoplasm</keyword>
<dbReference type="STRING" id="1603555.SU86_001820"/>
<dbReference type="EMBL" id="CP011097">
    <property type="protein sequence ID" value="AJZ75329.1"/>
    <property type="molecule type" value="Genomic_DNA"/>
</dbReference>